<keyword evidence="1 4" id="KW-0808">Transferase</keyword>
<evidence type="ECO:0000313" key="5">
    <source>
        <dbReference type="Proteomes" id="UP000541425"/>
    </source>
</evidence>
<dbReference type="PANTHER" id="PTHR46401:SF2">
    <property type="entry name" value="GLYCOSYLTRANSFERASE WBBK-RELATED"/>
    <property type="match status" value="1"/>
</dbReference>
<evidence type="ECO:0000259" key="2">
    <source>
        <dbReference type="Pfam" id="PF00534"/>
    </source>
</evidence>
<accession>A0A7W5UWK9</accession>
<name>A0A7W5UWK9_9BACT</name>
<dbReference type="GO" id="GO:0016757">
    <property type="term" value="F:glycosyltransferase activity"/>
    <property type="evidence" value="ECO:0007669"/>
    <property type="project" value="InterPro"/>
</dbReference>
<feature type="domain" description="Glycosyltransferase subfamily 4-like N-terminal" evidence="3">
    <location>
        <begin position="41"/>
        <end position="172"/>
    </location>
</feature>
<feature type="domain" description="Glycosyl transferase family 1" evidence="2">
    <location>
        <begin position="200"/>
        <end position="356"/>
    </location>
</feature>
<dbReference type="Gene3D" id="3.40.50.2000">
    <property type="entry name" value="Glycogen Phosphorylase B"/>
    <property type="match status" value="2"/>
</dbReference>
<dbReference type="GO" id="GO:0009103">
    <property type="term" value="P:lipopolysaccharide biosynthetic process"/>
    <property type="evidence" value="ECO:0007669"/>
    <property type="project" value="TreeGrafter"/>
</dbReference>
<dbReference type="SUPFAM" id="SSF53756">
    <property type="entry name" value="UDP-Glycosyltransferase/glycogen phosphorylase"/>
    <property type="match status" value="1"/>
</dbReference>
<comment type="caution">
    <text evidence="4">The sequence shown here is derived from an EMBL/GenBank/DDBJ whole genome shotgun (WGS) entry which is preliminary data.</text>
</comment>
<evidence type="ECO:0000256" key="1">
    <source>
        <dbReference type="ARBA" id="ARBA00022679"/>
    </source>
</evidence>
<dbReference type="AlphaFoldDB" id="A0A7W5UWK9"/>
<dbReference type="Pfam" id="PF00534">
    <property type="entry name" value="Glycos_transf_1"/>
    <property type="match status" value="1"/>
</dbReference>
<dbReference type="InterPro" id="IPR028098">
    <property type="entry name" value="Glyco_trans_4-like_N"/>
</dbReference>
<dbReference type="Pfam" id="PF13439">
    <property type="entry name" value="Glyco_transf_4"/>
    <property type="match status" value="1"/>
</dbReference>
<sequence>MHIGYDAKRLFNNFTGLGNYSRTLIDMLTTRFPDNTYLLYTPKISDANVVKPYRHKEHCSTRMPEGLVRGSLWRGYGLAKELKKDQADLYHGLSHELPMGLGAARIPAVVTMHDVAWRTFPAMYHRWDRAIYDFKARHACREAQRIVAISEATKRDVCKFYNVKEEKVEVIYQPAQQLFYAELNKELAHRKLKQYLPQLPTDYLLYVGSVNRRKNLMGIVRALEAIPAGEQLPLVVVGNGREYLEEVHSYVCRYKLSPQFFLFTDIYDNRLLRYLYECATAFVYPSFSEGFGLPVVEAQLSGTPVVTSNVSCLPEAGGPHSLLVNPNDPESIAHAIRTLLADDEARQQRGRNSRQWALETFAPTRLAEQMMQMYRGVVGEE</sequence>
<dbReference type="CDD" id="cd03809">
    <property type="entry name" value="GT4_MtfB-like"/>
    <property type="match status" value="1"/>
</dbReference>
<dbReference type="InterPro" id="IPR001296">
    <property type="entry name" value="Glyco_trans_1"/>
</dbReference>
<proteinExistence type="predicted"/>
<dbReference type="RefSeq" id="WP_183696438.1">
    <property type="nucleotide sequence ID" value="NZ_JACICA010000005.1"/>
</dbReference>
<gene>
    <name evidence="4" type="ORF">FHS60_001298</name>
</gene>
<dbReference type="Proteomes" id="UP000541425">
    <property type="component" value="Unassembled WGS sequence"/>
</dbReference>
<evidence type="ECO:0000259" key="3">
    <source>
        <dbReference type="Pfam" id="PF13439"/>
    </source>
</evidence>
<dbReference type="PANTHER" id="PTHR46401">
    <property type="entry name" value="GLYCOSYLTRANSFERASE WBBK-RELATED"/>
    <property type="match status" value="1"/>
</dbReference>
<dbReference type="EMBL" id="JACICA010000005">
    <property type="protein sequence ID" value="MBB3702829.1"/>
    <property type="molecule type" value="Genomic_DNA"/>
</dbReference>
<reference evidence="4 5" key="1">
    <citation type="submission" date="2020-08" db="EMBL/GenBank/DDBJ databases">
        <title>Genomic Encyclopedia of Type Strains, Phase IV (KMG-IV): sequencing the most valuable type-strain genomes for metagenomic binning, comparative biology and taxonomic classification.</title>
        <authorList>
            <person name="Goeker M."/>
        </authorList>
    </citation>
    <scope>NUCLEOTIDE SEQUENCE [LARGE SCALE GENOMIC DNA]</scope>
    <source>
        <strain evidence="4 5">DSM 22548</strain>
    </source>
</reference>
<protein>
    <submittedName>
        <fullName evidence="4">Glycosyltransferase involved in cell wall biosynthesis</fullName>
    </submittedName>
</protein>
<evidence type="ECO:0000313" key="4">
    <source>
        <dbReference type="EMBL" id="MBB3702829.1"/>
    </source>
</evidence>
<organism evidence="4 5">
    <name type="scientific">Alloprevotella rava</name>
    <dbReference type="NCBI Taxonomy" id="671218"/>
    <lineage>
        <taxon>Bacteria</taxon>
        <taxon>Pseudomonadati</taxon>
        <taxon>Bacteroidota</taxon>
        <taxon>Bacteroidia</taxon>
        <taxon>Bacteroidales</taxon>
        <taxon>Prevotellaceae</taxon>
        <taxon>Alloprevotella</taxon>
    </lineage>
</organism>